<accession>A0A9D1SBF6</accession>
<keyword evidence="10" id="KW-0963">Cytoplasm</keyword>
<comment type="catalytic activity">
    <reaction evidence="9 10">
        <text>GTP + H2O = GDP + phosphate + H(+)</text>
        <dbReference type="Rhea" id="RHEA:19669"/>
        <dbReference type="ChEBI" id="CHEBI:15377"/>
        <dbReference type="ChEBI" id="CHEBI:15378"/>
        <dbReference type="ChEBI" id="CHEBI:37565"/>
        <dbReference type="ChEBI" id="CHEBI:43474"/>
        <dbReference type="ChEBI" id="CHEBI:58189"/>
        <dbReference type="EC" id="3.6.5.4"/>
    </reaction>
</comment>
<dbReference type="SMART" id="SM00962">
    <property type="entry name" value="SRP54"/>
    <property type="match status" value="1"/>
</dbReference>
<evidence type="ECO:0000256" key="6">
    <source>
        <dbReference type="ARBA" id="ARBA00023134"/>
    </source>
</evidence>
<evidence type="ECO:0000256" key="5">
    <source>
        <dbReference type="ARBA" id="ARBA00022884"/>
    </source>
</evidence>
<dbReference type="InterPro" id="IPR013822">
    <property type="entry name" value="Signal_recog_particl_SRP54_hlx"/>
</dbReference>
<dbReference type="InterPro" id="IPR042101">
    <property type="entry name" value="SRP54_N_sf"/>
</dbReference>
<dbReference type="SUPFAM" id="SSF47446">
    <property type="entry name" value="Signal peptide-binding domain"/>
    <property type="match status" value="1"/>
</dbReference>
<keyword evidence="4 10" id="KW-0378">Hydrolase</keyword>
<dbReference type="Gene3D" id="3.40.50.300">
    <property type="entry name" value="P-loop containing nucleotide triphosphate hydrolases"/>
    <property type="match status" value="1"/>
</dbReference>
<dbReference type="InterPro" id="IPR036891">
    <property type="entry name" value="Signal_recog_part_SRP54_M_sf"/>
</dbReference>
<dbReference type="Pfam" id="PF00448">
    <property type="entry name" value="SRP54"/>
    <property type="match status" value="1"/>
</dbReference>
<dbReference type="Gene3D" id="1.10.260.30">
    <property type="entry name" value="Signal recognition particle, SRP54 subunit, M-domain"/>
    <property type="match status" value="1"/>
</dbReference>
<name>A0A9D1SBF6_9PROT</name>
<comment type="subunit">
    <text evidence="10">Part of the signal recognition particle protein translocation system, which is composed of SRP and FtsY. SRP is a ribonucleoprotein composed of Ffh and a 4.5S RNA molecule.</text>
</comment>
<dbReference type="Gene3D" id="1.20.120.140">
    <property type="entry name" value="Signal recognition particle SRP54, nucleotide-binding domain"/>
    <property type="match status" value="1"/>
</dbReference>
<organism evidence="12 13">
    <name type="scientific">Candidatus Scatocola faecipullorum</name>
    <dbReference type="NCBI Taxonomy" id="2840917"/>
    <lineage>
        <taxon>Bacteria</taxon>
        <taxon>Pseudomonadati</taxon>
        <taxon>Pseudomonadota</taxon>
        <taxon>Alphaproteobacteria</taxon>
        <taxon>Rhodospirillales</taxon>
        <taxon>Rhodospirillaceae</taxon>
        <taxon>Rhodospirillaceae incertae sedis</taxon>
        <taxon>Candidatus Scatocola</taxon>
    </lineage>
</organism>
<dbReference type="SUPFAM" id="SSF52540">
    <property type="entry name" value="P-loop containing nucleoside triphosphate hydrolases"/>
    <property type="match status" value="1"/>
</dbReference>
<dbReference type="InterPro" id="IPR004780">
    <property type="entry name" value="SRP"/>
</dbReference>
<keyword evidence="3 10" id="KW-0547">Nucleotide-binding</keyword>
<evidence type="ECO:0000256" key="1">
    <source>
        <dbReference type="ARBA" id="ARBA00004515"/>
    </source>
</evidence>
<keyword evidence="5 10" id="KW-0694">RNA-binding</keyword>
<dbReference type="Pfam" id="PF02881">
    <property type="entry name" value="SRP54_N"/>
    <property type="match status" value="1"/>
</dbReference>
<dbReference type="GO" id="GO:0003924">
    <property type="term" value="F:GTPase activity"/>
    <property type="evidence" value="ECO:0007669"/>
    <property type="project" value="UniProtKB-UniRule"/>
</dbReference>
<evidence type="ECO:0000256" key="2">
    <source>
        <dbReference type="ARBA" id="ARBA00005450"/>
    </source>
</evidence>
<evidence type="ECO:0000256" key="9">
    <source>
        <dbReference type="ARBA" id="ARBA00048027"/>
    </source>
</evidence>
<dbReference type="HAMAP" id="MF_00306">
    <property type="entry name" value="SRP54"/>
    <property type="match status" value="1"/>
</dbReference>
<dbReference type="InterPro" id="IPR000897">
    <property type="entry name" value="SRP54_GTPase_dom"/>
</dbReference>
<dbReference type="NCBIfam" id="TIGR00959">
    <property type="entry name" value="ffh"/>
    <property type="match status" value="1"/>
</dbReference>
<reference evidence="12" key="2">
    <citation type="journal article" date="2021" name="PeerJ">
        <title>Extensive microbial diversity within the chicken gut microbiome revealed by metagenomics and culture.</title>
        <authorList>
            <person name="Gilroy R."/>
            <person name="Ravi A."/>
            <person name="Getino M."/>
            <person name="Pursley I."/>
            <person name="Horton D.L."/>
            <person name="Alikhan N.F."/>
            <person name="Baker D."/>
            <person name="Gharbi K."/>
            <person name="Hall N."/>
            <person name="Watson M."/>
            <person name="Adriaenssens E.M."/>
            <person name="Foster-Nyarko E."/>
            <person name="Jarju S."/>
            <person name="Secka A."/>
            <person name="Antonio M."/>
            <person name="Oren A."/>
            <person name="Chaudhuri R.R."/>
            <person name="La Ragione R."/>
            <person name="Hildebrand F."/>
            <person name="Pallen M.J."/>
        </authorList>
    </citation>
    <scope>NUCLEOTIDE SEQUENCE</scope>
    <source>
        <strain evidence="12">ChiW3-316</strain>
    </source>
</reference>
<dbReference type="GO" id="GO:0048500">
    <property type="term" value="C:signal recognition particle"/>
    <property type="evidence" value="ECO:0007669"/>
    <property type="project" value="UniProtKB-UniRule"/>
</dbReference>
<dbReference type="GO" id="GO:0006614">
    <property type="term" value="P:SRP-dependent cotranslational protein targeting to membrane"/>
    <property type="evidence" value="ECO:0007669"/>
    <property type="project" value="InterPro"/>
</dbReference>
<dbReference type="SMART" id="SM00382">
    <property type="entry name" value="AAA"/>
    <property type="match status" value="1"/>
</dbReference>
<dbReference type="EC" id="3.6.5.4" evidence="10"/>
<evidence type="ECO:0000313" key="13">
    <source>
        <dbReference type="Proteomes" id="UP000824107"/>
    </source>
</evidence>
<evidence type="ECO:0000256" key="7">
    <source>
        <dbReference type="ARBA" id="ARBA00023135"/>
    </source>
</evidence>
<dbReference type="AlphaFoldDB" id="A0A9D1SBF6"/>
<reference evidence="12" key="1">
    <citation type="submission" date="2020-10" db="EMBL/GenBank/DDBJ databases">
        <authorList>
            <person name="Gilroy R."/>
        </authorList>
    </citation>
    <scope>NUCLEOTIDE SEQUENCE</scope>
    <source>
        <strain evidence="12">ChiW3-316</strain>
    </source>
</reference>
<dbReference type="EMBL" id="DVNC01000053">
    <property type="protein sequence ID" value="HIU53960.1"/>
    <property type="molecule type" value="Genomic_DNA"/>
</dbReference>
<dbReference type="InterPro" id="IPR022941">
    <property type="entry name" value="SRP54"/>
</dbReference>
<dbReference type="PANTHER" id="PTHR11564:SF5">
    <property type="entry name" value="SIGNAL RECOGNITION PARTICLE SUBUNIT SRP54"/>
    <property type="match status" value="1"/>
</dbReference>
<evidence type="ECO:0000256" key="10">
    <source>
        <dbReference type="HAMAP-Rule" id="MF_00306"/>
    </source>
</evidence>
<comment type="subcellular location">
    <subcellularLocation>
        <location evidence="1">Cell inner membrane</location>
        <topology evidence="1">Peripheral membrane protein</topology>
        <orientation evidence="1">Cytoplasmic side</orientation>
    </subcellularLocation>
    <subcellularLocation>
        <location evidence="10">Cytoplasm</location>
    </subcellularLocation>
    <text evidence="10">The SRP-RNC complex is targeted to the cytoplasmic membrane.</text>
</comment>
<dbReference type="CDD" id="cd18539">
    <property type="entry name" value="SRP_G"/>
    <property type="match status" value="1"/>
</dbReference>
<dbReference type="Pfam" id="PF02978">
    <property type="entry name" value="SRP_SPB"/>
    <property type="match status" value="1"/>
</dbReference>
<proteinExistence type="inferred from homology"/>
<dbReference type="InterPro" id="IPR027417">
    <property type="entry name" value="P-loop_NTPase"/>
</dbReference>
<keyword evidence="8 10" id="KW-0687">Ribonucleoprotein</keyword>
<comment type="function">
    <text evidence="10">Involved in targeting and insertion of nascent membrane proteins into the cytoplasmic membrane. Binds to the hydrophobic signal sequence of the ribosome-nascent chain (RNC) as it emerges from the ribosomes. The SRP-RNC complex is then targeted to the cytoplasmic membrane where it interacts with the SRP receptor FtsY. Interaction with FtsY leads to the transfer of the RNC complex to the Sec translocase for insertion into the membrane, the hydrolysis of GTP by both Ffh and FtsY, and the dissociation of the SRP-FtsY complex into the individual components.</text>
</comment>
<keyword evidence="7 10" id="KW-0733">Signal recognition particle</keyword>
<protein>
    <recommendedName>
        <fullName evidence="10">Signal recognition particle protein</fullName>
        <ecNumber evidence="10">3.6.5.4</ecNumber>
    </recommendedName>
    <alternativeName>
        <fullName evidence="10">Fifty-four homolog</fullName>
    </alternativeName>
</protein>
<dbReference type="GO" id="GO:0005886">
    <property type="term" value="C:plasma membrane"/>
    <property type="evidence" value="ECO:0007669"/>
    <property type="project" value="UniProtKB-SubCell"/>
</dbReference>
<feature type="domain" description="SRP54-type proteins GTP-binding" evidence="11">
    <location>
        <begin position="267"/>
        <end position="280"/>
    </location>
</feature>
<dbReference type="InterPro" id="IPR003593">
    <property type="entry name" value="AAA+_ATPase"/>
</dbReference>
<dbReference type="PROSITE" id="PS00300">
    <property type="entry name" value="SRP54"/>
    <property type="match status" value="1"/>
</dbReference>
<dbReference type="GO" id="GO:0008312">
    <property type="term" value="F:7S RNA binding"/>
    <property type="evidence" value="ECO:0007669"/>
    <property type="project" value="InterPro"/>
</dbReference>
<evidence type="ECO:0000256" key="3">
    <source>
        <dbReference type="ARBA" id="ARBA00022741"/>
    </source>
</evidence>
<evidence type="ECO:0000256" key="8">
    <source>
        <dbReference type="ARBA" id="ARBA00023274"/>
    </source>
</evidence>
<evidence type="ECO:0000313" key="12">
    <source>
        <dbReference type="EMBL" id="HIU53960.1"/>
    </source>
</evidence>
<comment type="similarity">
    <text evidence="2 10">Belongs to the GTP-binding SRP family. SRP54 subfamily.</text>
</comment>
<dbReference type="SMART" id="SM00963">
    <property type="entry name" value="SRP54_N"/>
    <property type="match status" value="1"/>
</dbReference>
<comment type="domain">
    <text evidence="10">Composed of three domains: the N-terminal N domain, which is responsible for interactions with the ribosome, the central G domain, which binds GTP, and the C-terminal M domain, which binds the RNA and the signal sequence of the RNC.</text>
</comment>
<dbReference type="Proteomes" id="UP000824107">
    <property type="component" value="Unassembled WGS sequence"/>
</dbReference>
<evidence type="ECO:0000259" key="11">
    <source>
        <dbReference type="PROSITE" id="PS00300"/>
    </source>
</evidence>
<dbReference type="GO" id="GO:0005525">
    <property type="term" value="F:GTP binding"/>
    <property type="evidence" value="ECO:0007669"/>
    <property type="project" value="UniProtKB-UniRule"/>
</dbReference>
<evidence type="ECO:0000256" key="4">
    <source>
        <dbReference type="ARBA" id="ARBA00022801"/>
    </source>
</evidence>
<gene>
    <name evidence="10 12" type="primary">ffh</name>
    <name evidence="12" type="ORF">IAD20_07775</name>
</gene>
<dbReference type="PANTHER" id="PTHR11564">
    <property type="entry name" value="SIGNAL RECOGNITION PARTICLE 54K PROTEIN SRP54"/>
    <property type="match status" value="1"/>
</dbReference>
<feature type="binding site" evidence="10">
    <location>
        <begin position="107"/>
        <end position="114"/>
    </location>
    <ligand>
        <name>GTP</name>
        <dbReference type="ChEBI" id="CHEBI:37565"/>
    </ligand>
</feature>
<sequence>MFDTLSEKLSSAFSKITSRGVLNEKDIDEAMREIRVALLEADVSLPVVKSFIAQVKEQALGEKVVKSVQPGQMVVKIVHDELVKLLGAENAELNLNAVPPVCILMVGLQGSGKTTTSAKIANKLKARKKVMLASLDIYRPAAQEQLAQLAGQIGVYALPVIKGEKPAETTKRAVSEAKKGGYDVIILDSAGRLHIDEDLMNEVIEVKKIANPSETLLVADAMIGQDSCTVAKEFNEKVGITGIVLTRIDGSARAGAALSMKMVAGVPIKFLGTGEKIAEFEEFHPDRLAGRILGQGDVVSLVEKAIENVDKDEAEKMAKKMMKGKFDLEDMLSQLRQVQKLGSMGSLIGMIPGLSKFKAQIEQANIGDSLVKKQEAIILSMTKSERRNPDIIKASRKKRIAAGAGVEVHEVNKLLKSYEQMSTMMKRMGKMGGLSAMMGGAMPKMQGNPLSKMLGGMGNRFPF</sequence>
<comment type="caution">
    <text evidence="12">The sequence shown here is derived from an EMBL/GenBank/DDBJ whole genome shotgun (WGS) entry which is preliminary data.</text>
</comment>
<feature type="binding site" evidence="10">
    <location>
        <begin position="246"/>
        <end position="249"/>
    </location>
    <ligand>
        <name>GTP</name>
        <dbReference type="ChEBI" id="CHEBI:37565"/>
    </ligand>
</feature>
<keyword evidence="6 10" id="KW-0342">GTP-binding</keyword>
<dbReference type="InterPro" id="IPR004125">
    <property type="entry name" value="Signal_recog_particle_SRP54_M"/>
</dbReference>
<feature type="binding site" evidence="10">
    <location>
        <begin position="188"/>
        <end position="192"/>
    </location>
    <ligand>
        <name>GTP</name>
        <dbReference type="ChEBI" id="CHEBI:37565"/>
    </ligand>
</feature>